<dbReference type="GO" id="GO:0004867">
    <property type="term" value="F:serine-type endopeptidase inhibitor activity"/>
    <property type="evidence" value="ECO:0007669"/>
    <property type="project" value="UniProtKB-KW"/>
</dbReference>
<evidence type="ECO:0000256" key="1">
    <source>
        <dbReference type="ARBA" id="ARBA00022690"/>
    </source>
</evidence>
<dbReference type="PROSITE" id="PS00280">
    <property type="entry name" value="BPTI_KUNITZ_1"/>
    <property type="match status" value="1"/>
</dbReference>
<dbReference type="PANTHER" id="PTHR10083">
    <property type="entry name" value="KUNITZ-TYPE PROTEASE INHIBITOR-RELATED"/>
    <property type="match status" value="1"/>
</dbReference>
<evidence type="ECO:0000256" key="3">
    <source>
        <dbReference type="ARBA" id="ARBA00023157"/>
    </source>
</evidence>
<dbReference type="AlphaFoldDB" id="A0A023FFJ1"/>
<keyword evidence="1" id="KW-0646">Protease inhibitor</keyword>
<dbReference type="SMART" id="SM00131">
    <property type="entry name" value="KU"/>
    <property type="match status" value="1"/>
</dbReference>
<dbReference type="EMBL" id="GBBK01004743">
    <property type="protein sequence ID" value="JAC19739.1"/>
    <property type="molecule type" value="mRNA"/>
</dbReference>
<dbReference type="InterPro" id="IPR050098">
    <property type="entry name" value="TFPI/VKTCI-like"/>
</dbReference>
<dbReference type="Gene3D" id="4.10.410.10">
    <property type="entry name" value="Pancreatic trypsin inhibitor Kunitz domain"/>
    <property type="match status" value="1"/>
</dbReference>
<dbReference type="Pfam" id="PF00014">
    <property type="entry name" value="Kunitz_BPTI"/>
    <property type="match status" value="1"/>
</dbReference>
<protein>
    <recommendedName>
        <fullName evidence="5">BPTI/Kunitz inhibitor domain-containing protein</fullName>
    </recommendedName>
</protein>
<feature type="signal peptide" evidence="4">
    <location>
        <begin position="1"/>
        <end position="19"/>
    </location>
</feature>
<dbReference type="GO" id="GO:0005615">
    <property type="term" value="C:extracellular space"/>
    <property type="evidence" value="ECO:0007669"/>
    <property type="project" value="TreeGrafter"/>
</dbReference>
<dbReference type="InterPro" id="IPR036880">
    <property type="entry name" value="Kunitz_BPTI_sf"/>
</dbReference>
<dbReference type="InterPro" id="IPR020901">
    <property type="entry name" value="Prtase_inh_Kunz-CS"/>
</dbReference>
<organism evidence="6">
    <name type="scientific">Amblyomma cajennense</name>
    <name type="common">Cayenne tick</name>
    <name type="synonym">Acarus cajennensis</name>
    <dbReference type="NCBI Taxonomy" id="34607"/>
    <lineage>
        <taxon>Eukaryota</taxon>
        <taxon>Metazoa</taxon>
        <taxon>Ecdysozoa</taxon>
        <taxon>Arthropoda</taxon>
        <taxon>Chelicerata</taxon>
        <taxon>Arachnida</taxon>
        <taxon>Acari</taxon>
        <taxon>Parasitiformes</taxon>
        <taxon>Ixodida</taxon>
        <taxon>Ixodoidea</taxon>
        <taxon>Ixodidae</taxon>
        <taxon>Amblyomminae</taxon>
        <taxon>Amblyomma</taxon>
    </lineage>
</organism>
<feature type="domain" description="BPTI/Kunitz inhibitor" evidence="5">
    <location>
        <begin position="27"/>
        <end position="90"/>
    </location>
</feature>
<keyword evidence="3" id="KW-1015">Disulfide bond</keyword>
<dbReference type="PROSITE" id="PS50279">
    <property type="entry name" value="BPTI_KUNITZ_2"/>
    <property type="match status" value="1"/>
</dbReference>
<feature type="chain" id="PRO_5001519817" description="BPTI/Kunitz inhibitor domain-containing protein" evidence="4">
    <location>
        <begin position="20"/>
        <end position="205"/>
    </location>
</feature>
<sequence>MNCFPSLLVLLAATAASHSGNIKNNQCQPKEGSNNNPVGWSCTRDKNNLTCYARNYFYNSSSNRCEEFDHKGCRGNKNNFPSVEDCSDHCQRSSVSSYPVDEIKHGKGIAAWLKKLPSCNVTFDPARDEGGIMRFFYNSTSKLCEVIHAKDGDKYFPAMRYCVDKCNKGQAQLRRCTLGKRLGRLPPGWTCEKTGRGYRVCRNTN</sequence>
<keyword evidence="2" id="KW-0722">Serine protease inhibitor</keyword>
<name>A0A023FFJ1_AMBCJ</name>
<accession>A0A023FFJ1</accession>
<evidence type="ECO:0000256" key="4">
    <source>
        <dbReference type="SAM" id="SignalP"/>
    </source>
</evidence>
<proteinExistence type="evidence at transcript level"/>
<dbReference type="InterPro" id="IPR002223">
    <property type="entry name" value="Kunitz_BPTI"/>
</dbReference>
<keyword evidence="4" id="KW-0732">Signal</keyword>
<evidence type="ECO:0000259" key="5">
    <source>
        <dbReference type="PROSITE" id="PS50279"/>
    </source>
</evidence>
<dbReference type="PANTHER" id="PTHR10083:SF374">
    <property type="entry name" value="BPTI_KUNITZ INHIBITOR DOMAIN-CONTAINING PROTEIN"/>
    <property type="match status" value="1"/>
</dbReference>
<reference evidence="6" key="1">
    <citation type="submission" date="2014-03" db="EMBL/GenBank/DDBJ databases">
        <title>The sialotranscriptome of Amblyomma triste, Amblyomma parvum and Amblyomma cajennense ticks, uncovered by 454-based RNA-seq.</title>
        <authorList>
            <person name="Garcia G.R."/>
            <person name="Gardinassi L.G."/>
            <person name="Ribeiro J.M."/>
            <person name="Anatriello E."/>
            <person name="Ferreira B.R."/>
            <person name="Moreira H.N."/>
            <person name="Mafra C."/>
            <person name="Olegario M.M."/>
            <person name="Szabo P.J."/>
            <person name="Miranda-Santos I.K."/>
            <person name="Maruyama S.R."/>
        </authorList>
    </citation>
    <scope>NUCLEOTIDE SEQUENCE</scope>
    <source>
        <strain evidence="6">Uberlandia</strain>
        <tissue evidence="6">Salivary glands</tissue>
    </source>
</reference>
<evidence type="ECO:0000313" key="6">
    <source>
        <dbReference type="EMBL" id="JAC19739.1"/>
    </source>
</evidence>
<dbReference type="SUPFAM" id="SSF57362">
    <property type="entry name" value="BPTI-like"/>
    <property type="match status" value="2"/>
</dbReference>
<evidence type="ECO:0000256" key="2">
    <source>
        <dbReference type="ARBA" id="ARBA00022900"/>
    </source>
</evidence>